<evidence type="ECO:0000313" key="9">
    <source>
        <dbReference type="EMBL" id="RPA79060.1"/>
    </source>
</evidence>
<evidence type="ECO:0000256" key="6">
    <source>
        <dbReference type="SAM" id="MobiDB-lite"/>
    </source>
</evidence>
<dbReference type="PANTHER" id="PTHR14212:SF0">
    <property type="entry name" value="U4_U6 SMALL NUCLEAR RIBONUCLEOPROTEIN PRP3"/>
    <property type="match status" value="1"/>
</dbReference>
<dbReference type="GO" id="GO:0000398">
    <property type="term" value="P:mRNA splicing, via spliceosome"/>
    <property type="evidence" value="ECO:0007669"/>
    <property type="project" value="InterPro"/>
</dbReference>
<evidence type="ECO:0000313" key="10">
    <source>
        <dbReference type="Proteomes" id="UP000275078"/>
    </source>
</evidence>
<feature type="domain" description="Pre-mRNA-splicing factor 3" evidence="8">
    <location>
        <begin position="154"/>
        <end position="362"/>
    </location>
</feature>
<reference evidence="9 10" key="1">
    <citation type="journal article" date="2018" name="Nat. Ecol. Evol.">
        <title>Pezizomycetes genomes reveal the molecular basis of ectomycorrhizal truffle lifestyle.</title>
        <authorList>
            <person name="Murat C."/>
            <person name="Payen T."/>
            <person name="Noel B."/>
            <person name="Kuo A."/>
            <person name="Morin E."/>
            <person name="Chen J."/>
            <person name="Kohler A."/>
            <person name="Krizsan K."/>
            <person name="Balestrini R."/>
            <person name="Da Silva C."/>
            <person name="Montanini B."/>
            <person name="Hainaut M."/>
            <person name="Levati E."/>
            <person name="Barry K.W."/>
            <person name="Belfiori B."/>
            <person name="Cichocki N."/>
            <person name="Clum A."/>
            <person name="Dockter R.B."/>
            <person name="Fauchery L."/>
            <person name="Guy J."/>
            <person name="Iotti M."/>
            <person name="Le Tacon F."/>
            <person name="Lindquist E.A."/>
            <person name="Lipzen A."/>
            <person name="Malagnac F."/>
            <person name="Mello A."/>
            <person name="Molinier V."/>
            <person name="Miyauchi S."/>
            <person name="Poulain J."/>
            <person name="Riccioni C."/>
            <person name="Rubini A."/>
            <person name="Sitrit Y."/>
            <person name="Splivallo R."/>
            <person name="Traeger S."/>
            <person name="Wang M."/>
            <person name="Zifcakova L."/>
            <person name="Wipf D."/>
            <person name="Zambonelli A."/>
            <person name="Paolocci F."/>
            <person name="Nowrousian M."/>
            <person name="Ottonello S."/>
            <person name="Baldrian P."/>
            <person name="Spatafora J.W."/>
            <person name="Henrissat B."/>
            <person name="Nagy L.G."/>
            <person name="Aury J.M."/>
            <person name="Wincker P."/>
            <person name="Grigoriev I.V."/>
            <person name="Bonfante P."/>
            <person name="Martin F.M."/>
        </authorList>
    </citation>
    <scope>NUCLEOTIDE SEQUENCE [LARGE SCALE GENOMIC DNA]</scope>
    <source>
        <strain evidence="9 10">RN42</strain>
    </source>
</reference>
<dbReference type="Pfam" id="PF06544">
    <property type="entry name" value="Prp3_C"/>
    <property type="match status" value="1"/>
</dbReference>
<dbReference type="Proteomes" id="UP000275078">
    <property type="component" value="Unassembled WGS sequence"/>
</dbReference>
<comment type="subcellular location">
    <subcellularLocation>
        <location evidence="1">Nucleus</location>
    </subcellularLocation>
</comment>
<evidence type="ECO:0000256" key="2">
    <source>
        <dbReference type="ARBA" id="ARBA00022664"/>
    </source>
</evidence>
<dbReference type="CDD" id="cd24162">
    <property type="entry name" value="Prp3_C"/>
    <property type="match status" value="1"/>
</dbReference>
<proteinExistence type="predicted"/>
<feature type="coiled-coil region" evidence="5">
    <location>
        <begin position="336"/>
        <end position="378"/>
    </location>
</feature>
<evidence type="ECO:0000256" key="3">
    <source>
        <dbReference type="ARBA" id="ARBA00023187"/>
    </source>
</evidence>
<evidence type="ECO:0000259" key="7">
    <source>
        <dbReference type="Pfam" id="PF06544"/>
    </source>
</evidence>
<dbReference type="InterPro" id="IPR027104">
    <property type="entry name" value="Prp3"/>
</dbReference>
<feature type="domain" description="Small nuclear ribonucleoprotein Prp3 C-terminal" evidence="7">
    <location>
        <begin position="386"/>
        <end position="518"/>
    </location>
</feature>
<dbReference type="InterPro" id="IPR010541">
    <property type="entry name" value="Prp3_C"/>
</dbReference>
<evidence type="ECO:0000256" key="5">
    <source>
        <dbReference type="SAM" id="Coils"/>
    </source>
</evidence>
<dbReference type="Pfam" id="PF08572">
    <property type="entry name" value="PRP3"/>
    <property type="match status" value="1"/>
</dbReference>
<dbReference type="AlphaFoldDB" id="A0A3N4I4P3"/>
<keyword evidence="10" id="KW-1185">Reference proteome</keyword>
<accession>A0A3N4I4P3</accession>
<keyword evidence="2" id="KW-0507">mRNA processing</keyword>
<feature type="compositionally biased region" description="Low complexity" evidence="6">
    <location>
        <begin position="24"/>
        <end position="34"/>
    </location>
</feature>
<organism evidence="9 10">
    <name type="scientific">Ascobolus immersus RN42</name>
    <dbReference type="NCBI Taxonomy" id="1160509"/>
    <lineage>
        <taxon>Eukaryota</taxon>
        <taxon>Fungi</taxon>
        <taxon>Dikarya</taxon>
        <taxon>Ascomycota</taxon>
        <taxon>Pezizomycotina</taxon>
        <taxon>Pezizomycetes</taxon>
        <taxon>Pezizales</taxon>
        <taxon>Ascobolaceae</taxon>
        <taxon>Ascobolus</taxon>
    </lineage>
</organism>
<dbReference type="STRING" id="1160509.A0A3N4I4P3"/>
<protein>
    <submittedName>
        <fullName evidence="9">PRP3-domain-containing protein</fullName>
    </submittedName>
</protein>
<dbReference type="InterPro" id="IPR013881">
    <property type="entry name" value="Pre-mRNA_splic_Prp3_dom"/>
</dbReference>
<evidence type="ECO:0000256" key="1">
    <source>
        <dbReference type="ARBA" id="ARBA00004123"/>
    </source>
</evidence>
<keyword evidence="4" id="KW-0539">Nucleus</keyword>
<dbReference type="PANTHER" id="PTHR14212">
    <property type="entry name" value="U4/U6-ASSOCIATED RNA SPLICING FACTOR-RELATED"/>
    <property type="match status" value="1"/>
</dbReference>
<sequence>MSNPPADIEKIMAEARAKAAAAVAKRNAQKTAQGGMPGGPMGGAMSSAAQRLAEMKARLSAKVAGTGPGLPILRPPAMQSAGFGRNEQEEENKGRGGLDVGIHPALLADMDISTSKGGKKGKKNAIKPKFATTMANQRDSRGGRRGVISSSEENPYYDASLGKTRVTKQLVFNQKGKYIDQANALRRQAALEAMKKRIAETARKVGIDEDIDVEKAFKKDPPPEIEWWDQGLTTNNTYDDIQKKALKVRTMDSIITVYIQHPIQLEPAQDKNIPPPKPLPLTKREQAKKRRQNRMAELKEKQAKIRLGLEPAPPPKVKRSNMMRVLGDEAVKDPTAVEARVNREVAQRKIEHLQANEARKLTKEEKEAKRQKNSEKDLAKGVHRLVFRIENLASGKHRFKINKFAEQLKLTGICILNPKFNLVVIEGGAWAINKYKKMMLNRTDWTDDSGTVPLEDSDGLTPAPAEMTDLSKNKCTLIWEGEVKTQGFRKFTSKPCPTDGMAKENLAKAKMEDFWAQAKAYVKATGDA</sequence>
<feature type="region of interest" description="Disordered" evidence="6">
    <location>
        <begin position="267"/>
        <end position="287"/>
    </location>
</feature>
<dbReference type="OrthoDB" id="10264544at2759"/>
<evidence type="ECO:0000256" key="4">
    <source>
        <dbReference type="ARBA" id="ARBA00023242"/>
    </source>
</evidence>
<keyword evidence="5" id="KW-0175">Coiled coil</keyword>
<feature type="region of interest" description="Disordered" evidence="6">
    <location>
        <begin position="65"/>
        <end position="99"/>
    </location>
</feature>
<dbReference type="GO" id="GO:0046540">
    <property type="term" value="C:U4/U6 x U5 tri-snRNP complex"/>
    <property type="evidence" value="ECO:0007669"/>
    <property type="project" value="InterPro"/>
</dbReference>
<feature type="region of interest" description="Disordered" evidence="6">
    <location>
        <begin position="24"/>
        <end position="51"/>
    </location>
</feature>
<evidence type="ECO:0000259" key="8">
    <source>
        <dbReference type="Pfam" id="PF08572"/>
    </source>
</evidence>
<keyword evidence="3" id="KW-0508">mRNA splicing</keyword>
<name>A0A3N4I4P3_ASCIM</name>
<dbReference type="EMBL" id="ML119703">
    <property type="protein sequence ID" value="RPA79060.1"/>
    <property type="molecule type" value="Genomic_DNA"/>
</dbReference>
<gene>
    <name evidence="9" type="ORF">BJ508DRAFT_363410</name>
</gene>